<dbReference type="InterPro" id="IPR034085">
    <property type="entry name" value="TOG"/>
</dbReference>
<sequence length="2698" mass="291686">MAMADDEVNSSLNGKPDFDWEDFGRDLRRSQPAVRIAAITHKLIPFIKSEDFTAQDLVLSLKSLFGTYPSYVDKGSRSAVTRAFAALNERNSAVFFTKIIPAIKKESAKASTGAIAASNAFALLEWINDLIVLASTSEEAFSKVSGDAIIAQATLLEACMSYESKEGIRKGALQSTRAAMRALFRLPEGRGAQIVQQYVETLVAGGNPTNAVALGVVAGVASHLTVTSAPKEKVEELNGQYYTYFTKVLLASKTHVPRHIAEGLGDFFKGFTTSEDFVGQLATPLKNSLLRAPDMVLNSLAGPVFTSLRESIDPSEALNTALLTPILNGLKSSNTSTREGALKTLQAVLPLCKNEEGAAKVAASIAENLKPGKLASAEHRTTYARSLSFLPPSISLAKTVPSSLLAGIAKEANEQALVAEVKAAMGCVSWGLKNGVAVENDVAAAVVKGFADKKGAVKSVWLSTTAAALWDAGVSPSAEVLEFARAVAKPLLDAGRAASADALKAVQDGGVVAAYAGTAVGLGRFAQWKELEVDTAGIAAAALTLSPKPSYLLYDRVFTKLASPEDHTWFARALQTVAEHASEKQFKAAGAAWSQSMIYAITAPSVSHEVKAIAQESLKACYLARPALVSAEIASGVWSWLVQLDEARKEGPAASAGVQSLNNLHSVLISICPNTDAAVDQEILQQQMVDLAVVAHHPLLKVGKRNLWIELCLRVGVDPGVLVATRAEELVLTVEVVLSQNSPDNAARAAALRTVETLGFVTPDASLPLLIEAFKRDLQPESYRWIGVDEAGIWSTKEGSLFVDVLDKSKKEINKGNTKDYETAKWEAELRAQIAQKKTEKKLTKEEQILVNQQLAKEKEIRAKVQDVYVTVRRGLGIIKTLASSKIVGAAAWMGSAIESLLGPALQQVGLIVGDEAVLTYLECSEQATGRLGTTAKFVGVATLRAMGVPYIPAELREELLKDLATRVLFRLRFAGEQRPFDDVTLTYALPLIIATINNGGTGTTAQEEVEEQILLAVETITTHAENFKNASLPRQNVIDALLSILKNQPAHYNAAKACLAEICQGLAENISSAERDALLRGASSSEVSVRTAVLQALKPLDLTTIDFSEELWMACHDETEANAQIAIELWNENAMEVNEESPAALLKHVVSDNAYARRAAAFALAEASEHFPATVSETVTSLQTLYREKAKPLVPVYDEYGMIKPASLNQKDPWEARVGVALALKNLAPLFTAQDLRALVSFLVEDEALGDRHASVRQAMLEAGIAVISIHGKAQVEELLPQFEKYLSGSSANETQDLVRESCVILFGAAARHLESTDKRIPNVVTQLLETLKTPSEAVQTAVADCLPPLVKSIEKEVPKLIDSSLAQLFEGEKYAERRGAAYGLAGVVKGRGIAILRDSQLMSALREAFEDRKESKRRQGAVFAIETMSLILGKFFEPYVIQTLPSLLGTFGDSVADVREATQDAARVIMGRISGHCVKLILPSLLSGLDDTQWRSKKGCIEMLGAMAYCAPRQLSISLPTIVPRLTEVMTDSHAQVRNAANESLLRFGEVINNPEIQELVPLLLKALSDPNKYTDDALEKLLKTAFIHYIDAPSLALLMPILSRGMRERSATTKMKAAQIFGNMASLTDPKDLVPYLEQFLPLVKDVLVDPVPATRSTAAKALGTLVEKLGEHNFPSLLSDLFVILKSEHSGVDRQGAAQGLSEIFAGLGMDRLEAVLPEILIGTENTKSYVREGYMSLLVYLPATFGNRFQPYLGRTIPHILSGLADDSDYVREASLRAGRMIVNNYATKAVDLLLPELERGLFSENWRIRLSSVELLGDLLFKITGISGKTELDEGEEEEHIDHRKLLSEILGQERRDRVLAALYIIRQDSSGMVRSASVAVWKSLVSNTPKVVKDIMPVMTSIIIRNLASSAYERKKVSASTLGDIVRKLGDSVLAQLLPVLLETLENGDGETKQGVCVALCEIMESTSAETLEDHEDLLIAAVRSSIVDHDADVREHAARAFSLLQQILGSKAVDQILPSLLSLLQSGENSQNALAALRDLMELRSNVIFPVLIPTLISVPISAFNARALASLAEVAGASLTKRLTAIINALVDSLVLEKDEDVVAELNSAFDTVILAIDGAEGINTLMALMLGLIKNEIAAKRALACNHMTRFFAETEADYSRYVQDWIRVLLVLFNDRDQGVVKAANEALAALTKAVKKEDMEALVVPARRSIQAVGYAGADLPGFCLPKGINAILPIFLQGLMFGNIDQREQSALAMADIVQRTSADALKPFITQITGLMIRSMSEKLPGAVRAAILHTLNVLLDKVPALLKPFLPQLQRTFAKCLADVDSEVVRTRAAQALGTLITLQTRVDPLIAELVAGARTPDEGVRLAMLKAIYQVVSKAGTGMSEVSKKAVMALVEEGLQDPSQKTSMLCAKLYGATVKIFSPEEAAGSIRNQLSGVGLTRPSTLCLNSLLLESPAAVTASGMVGEVADIIARGIKSTDAVVSENSVLAAGKYLLQEEIPKEAEQIESMLDTLAAAVTDSASGSTDSQRLSLVTITTLARKHYEMVEPHVQKLAPVMFSQLRTMVIPVKLAAEQAWIALFRMVADGEEHIDKYIATLQGTDARRIGDYSKRVASKLAAAERERIEAGGDRAPEQEDLEEIMSFTRQLTRNTGVYIGLTKRIRNQQKGLPSLQNLHIKTHFGR</sequence>
<gene>
    <name evidence="6" type="ORF">G7K_0618-t1</name>
</gene>
<dbReference type="PANTHER" id="PTHR23346">
    <property type="entry name" value="TRANSLATIONAL ACTIVATOR GCN1-RELATED"/>
    <property type="match status" value="1"/>
</dbReference>
<feature type="domain" description="TOG" evidence="5">
    <location>
        <begin position="2010"/>
        <end position="2224"/>
    </location>
</feature>
<comment type="caution">
    <text evidence="6">The sequence shown here is derived from an EMBL/GenBank/DDBJ whole genome shotgun (WGS) entry which is preliminary data.</text>
</comment>
<feature type="repeat" description="HEAT" evidence="4">
    <location>
        <begin position="1986"/>
        <end position="2023"/>
    </location>
</feature>
<dbReference type="InterPro" id="IPR011989">
    <property type="entry name" value="ARM-like"/>
</dbReference>
<dbReference type="InterPro" id="IPR022716">
    <property type="entry name" value="Gcn1_N"/>
</dbReference>
<evidence type="ECO:0000256" key="1">
    <source>
        <dbReference type="ARBA" id="ARBA00007366"/>
    </source>
</evidence>
<dbReference type="Proteomes" id="UP000033140">
    <property type="component" value="Unassembled WGS sequence"/>
</dbReference>
<dbReference type="InterPro" id="IPR056810">
    <property type="entry name" value="GNC1-like_N"/>
</dbReference>
<dbReference type="GO" id="GO:0030295">
    <property type="term" value="F:protein kinase activator activity"/>
    <property type="evidence" value="ECO:0007669"/>
    <property type="project" value="UniProtKB-ARBA"/>
</dbReference>
<dbReference type="STRING" id="698492.A0A0E9N937"/>
<comment type="similarity">
    <text evidence="1">Belongs to the GCN1 family.</text>
</comment>
<dbReference type="PANTHER" id="PTHR23346:SF7">
    <property type="entry name" value="STALLED RIBOSOME SENSOR GCN1"/>
    <property type="match status" value="1"/>
</dbReference>
<dbReference type="EMBL" id="BACD03000003">
    <property type="protein sequence ID" value="GAO46387.1"/>
    <property type="molecule type" value="Genomic_DNA"/>
</dbReference>
<evidence type="ECO:0000256" key="4">
    <source>
        <dbReference type="PROSITE-ProRule" id="PRU00103"/>
    </source>
</evidence>
<evidence type="ECO:0000313" key="7">
    <source>
        <dbReference type="Proteomes" id="UP000033140"/>
    </source>
</evidence>
<dbReference type="InterPro" id="IPR016024">
    <property type="entry name" value="ARM-type_fold"/>
</dbReference>
<dbReference type="Gene3D" id="1.25.10.10">
    <property type="entry name" value="Leucine-rich Repeat Variant"/>
    <property type="match status" value="6"/>
</dbReference>
<reference evidence="6 7" key="3">
    <citation type="journal article" date="2015" name="Genome Announc.">
        <title>Draft Genome Sequence of the Archiascomycetous Yeast Saitoella complicata.</title>
        <authorList>
            <person name="Yamauchi K."/>
            <person name="Kondo S."/>
            <person name="Hamamoto M."/>
            <person name="Takahashi Y."/>
            <person name="Ogura Y."/>
            <person name="Hayashi T."/>
            <person name="Nishida H."/>
        </authorList>
    </citation>
    <scope>NUCLEOTIDE SEQUENCE [LARGE SCALE GENOMIC DNA]</scope>
    <source>
        <strain evidence="6 7">NRRL Y-17804</strain>
    </source>
</reference>
<dbReference type="FunFam" id="1.25.10.10:FF:000096">
    <property type="entry name" value="eIF-2-alpha kinase activator gcn1"/>
    <property type="match status" value="1"/>
</dbReference>
<dbReference type="Pfam" id="PF24916">
    <property type="entry name" value="HEAT_GCN1_fung"/>
    <property type="match status" value="1"/>
</dbReference>
<dbReference type="Pfam" id="PF24984">
    <property type="entry name" value="HEAT_EF3_GNC1"/>
    <property type="match status" value="1"/>
</dbReference>
<dbReference type="FunFam" id="1.25.10.10:FF:000090">
    <property type="entry name" value="eIF-2-alpha kinase activator GCN1"/>
    <property type="match status" value="1"/>
</dbReference>
<dbReference type="InterPro" id="IPR021133">
    <property type="entry name" value="HEAT_type_2"/>
</dbReference>
<dbReference type="Pfam" id="PF24987">
    <property type="entry name" value="HEAT_EF3_N"/>
    <property type="match status" value="2"/>
</dbReference>
<dbReference type="SMART" id="SM01349">
    <property type="entry name" value="TOG"/>
    <property type="match status" value="2"/>
</dbReference>
<dbReference type="Pfam" id="PF23271">
    <property type="entry name" value="HEAT_GCN1"/>
    <property type="match status" value="1"/>
</dbReference>
<dbReference type="Pfam" id="PF24993">
    <property type="entry name" value="GNC1_N"/>
    <property type="match status" value="1"/>
</dbReference>
<dbReference type="GO" id="GO:0034198">
    <property type="term" value="P:cellular response to amino acid starvation"/>
    <property type="evidence" value="ECO:0007669"/>
    <property type="project" value="TreeGrafter"/>
</dbReference>
<keyword evidence="2" id="KW-0677">Repeat</keyword>
<feature type="domain" description="TOG" evidence="5">
    <location>
        <begin position="1350"/>
        <end position="1583"/>
    </location>
</feature>
<reference evidence="6 7" key="2">
    <citation type="journal article" date="2014" name="J. Gen. Appl. Microbiol.">
        <title>The early diverging ascomycetous budding yeast Saitoella complicata has three histone deacetylases belonging to the Clr6, Hos2, and Rpd3 lineages.</title>
        <authorList>
            <person name="Nishida H."/>
            <person name="Matsumoto T."/>
            <person name="Kondo S."/>
            <person name="Hamamoto M."/>
            <person name="Yoshikawa H."/>
        </authorList>
    </citation>
    <scope>NUCLEOTIDE SEQUENCE [LARGE SCALE GENOMIC DNA]</scope>
    <source>
        <strain evidence="6 7">NRRL Y-17804</strain>
    </source>
</reference>
<evidence type="ECO:0000256" key="2">
    <source>
        <dbReference type="ARBA" id="ARBA00022737"/>
    </source>
</evidence>
<dbReference type="InterPro" id="IPR057546">
    <property type="entry name" value="HEAT_GCN1"/>
</dbReference>
<keyword evidence="7" id="KW-1185">Reference proteome</keyword>
<dbReference type="GO" id="GO:1904688">
    <property type="term" value="P:regulation of cytoplasmic translational initiation"/>
    <property type="evidence" value="ECO:0007669"/>
    <property type="project" value="UniProtKB-ARBA"/>
</dbReference>
<feature type="repeat" description="HEAT" evidence="4">
    <location>
        <begin position="1524"/>
        <end position="1562"/>
    </location>
</feature>
<dbReference type="SUPFAM" id="SSF48371">
    <property type="entry name" value="ARM repeat"/>
    <property type="match status" value="3"/>
</dbReference>
<dbReference type="Pfam" id="PF25801">
    <property type="entry name" value="HEAT_GCN1_C_2"/>
    <property type="match status" value="1"/>
</dbReference>
<proteinExistence type="inferred from homology"/>
<dbReference type="InterPro" id="IPR056809">
    <property type="entry name" value="HEAT_GCN1_fung"/>
</dbReference>
<dbReference type="GO" id="GO:0005829">
    <property type="term" value="C:cytosol"/>
    <property type="evidence" value="ECO:0007669"/>
    <property type="project" value="TreeGrafter"/>
</dbReference>
<evidence type="ECO:0000256" key="3">
    <source>
        <dbReference type="ARBA" id="ARBA00072275"/>
    </source>
</evidence>
<evidence type="ECO:0000259" key="5">
    <source>
        <dbReference type="SMART" id="SM01349"/>
    </source>
</evidence>
<reference evidence="6 7" key="1">
    <citation type="journal article" date="2011" name="J. Gen. Appl. Microbiol.">
        <title>Draft genome sequencing of the enigmatic yeast Saitoella complicata.</title>
        <authorList>
            <person name="Nishida H."/>
            <person name="Hamamoto M."/>
            <person name="Sugiyama J."/>
        </authorList>
    </citation>
    <scope>NUCLEOTIDE SEQUENCE [LARGE SCALE GENOMIC DNA]</scope>
    <source>
        <strain evidence="6 7">NRRL Y-17804</strain>
    </source>
</reference>
<dbReference type="Pfam" id="PF12074">
    <property type="entry name" value="Gcn1_N"/>
    <property type="match status" value="1"/>
</dbReference>
<organism evidence="6 7">
    <name type="scientific">Saitoella complicata (strain BCRC 22490 / CBS 7301 / JCM 7358 / NBRC 10748 / NRRL Y-17804)</name>
    <dbReference type="NCBI Taxonomy" id="698492"/>
    <lineage>
        <taxon>Eukaryota</taxon>
        <taxon>Fungi</taxon>
        <taxon>Dikarya</taxon>
        <taxon>Ascomycota</taxon>
        <taxon>Taphrinomycotina</taxon>
        <taxon>Taphrinomycotina incertae sedis</taxon>
        <taxon>Saitoella</taxon>
    </lineage>
</organism>
<name>A0A0E9N937_SAICN</name>
<protein>
    <recommendedName>
        <fullName evidence="3">eIF-2-alpha kinase activator GCN1</fullName>
    </recommendedName>
</protein>
<dbReference type="PROSITE" id="PS50077">
    <property type="entry name" value="HEAT_REPEAT"/>
    <property type="match status" value="3"/>
</dbReference>
<feature type="repeat" description="HEAT" evidence="4">
    <location>
        <begin position="1643"/>
        <end position="1681"/>
    </location>
</feature>
<accession>A0A0E9N937</accession>
<evidence type="ECO:0000313" key="6">
    <source>
        <dbReference type="EMBL" id="GAO46387.1"/>
    </source>
</evidence>
<dbReference type="OMA" id="KYATQRG"/>